<evidence type="ECO:0000313" key="2">
    <source>
        <dbReference type="Proteomes" id="UP000248640"/>
    </source>
</evidence>
<proteinExistence type="predicted"/>
<accession>A0A8B4IBE5</accession>
<gene>
    <name evidence="1" type="ORF">NCTC10038_03624</name>
</gene>
<reference evidence="1 2" key="1">
    <citation type="submission" date="2018-06" db="EMBL/GenBank/DDBJ databases">
        <authorList>
            <consortium name="Pathogen Informatics"/>
            <person name="Doyle S."/>
        </authorList>
    </citation>
    <scope>NUCLEOTIDE SEQUENCE [LARGE SCALE GENOMIC DNA]</scope>
    <source>
        <strain evidence="1 2">NCTC10038</strain>
    </source>
</reference>
<dbReference type="Proteomes" id="UP000248640">
    <property type="component" value="Chromosome 1"/>
</dbReference>
<dbReference type="RefSeq" id="WP_053256709.1">
    <property type="nucleotide sequence ID" value="NZ_CBCRXZ010000011.1"/>
</dbReference>
<dbReference type="EMBL" id="LS483372">
    <property type="protein sequence ID" value="SQF92193.1"/>
    <property type="molecule type" value="Genomic_DNA"/>
</dbReference>
<protein>
    <submittedName>
        <fullName evidence="1">Uncharacterized protein</fullName>
    </submittedName>
</protein>
<evidence type="ECO:0000313" key="1">
    <source>
        <dbReference type="EMBL" id="SQF92193.1"/>
    </source>
</evidence>
<name>A0A8B4IBE5_PSEFL</name>
<sequence length="146" mass="16464">MSEMKQAVPLRPKLTIAFWSFALGVASTIATVGVHYGRQDSDLINVRERVEDFKKTNDGLNTSLNQWIAAYNKQAATLATSEERVRQLENDRCTPIKLDVDDIRSDISSAMKYYPERVGSLEVMMEQYQQTLRACYAASTSPTHTP</sequence>
<dbReference type="AlphaFoldDB" id="A0A8B4IBE5"/>
<organism evidence="1 2">
    <name type="scientific">Pseudomonas fluorescens</name>
    <dbReference type="NCBI Taxonomy" id="294"/>
    <lineage>
        <taxon>Bacteria</taxon>
        <taxon>Pseudomonadati</taxon>
        <taxon>Pseudomonadota</taxon>
        <taxon>Gammaproteobacteria</taxon>
        <taxon>Pseudomonadales</taxon>
        <taxon>Pseudomonadaceae</taxon>
        <taxon>Pseudomonas</taxon>
    </lineage>
</organism>
<dbReference type="GeneID" id="61639495"/>